<reference evidence="2" key="2">
    <citation type="submission" date="2020-06" db="EMBL/GenBank/DDBJ databases">
        <title>Helianthus annuus Genome sequencing and assembly Release 2.</title>
        <authorList>
            <person name="Gouzy J."/>
            <person name="Langlade N."/>
            <person name="Munos S."/>
        </authorList>
    </citation>
    <scope>NUCLEOTIDE SEQUENCE</scope>
    <source>
        <tissue evidence="2">Leaves</tissue>
    </source>
</reference>
<protein>
    <submittedName>
        <fullName evidence="2">Uncharacterized protein</fullName>
    </submittedName>
</protein>
<name>A0A9K3H1U3_HELAN</name>
<dbReference type="Proteomes" id="UP000215914">
    <property type="component" value="Unassembled WGS sequence"/>
</dbReference>
<keyword evidence="1" id="KW-0812">Transmembrane</keyword>
<keyword evidence="1" id="KW-1133">Transmembrane helix</keyword>
<evidence type="ECO:0000313" key="3">
    <source>
        <dbReference type="Proteomes" id="UP000215914"/>
    </source>
</evidence>
<keyword evidence="1" id="KW-0472">Membrane</keyword>
<evidence type="ECO:0000256" key="1">
    <source>
        <dbReference type="SAM" id="Phobius"/>
    </source>
</evidence>
<accession>A0A9K3H1U3</accession>
<sequence>MLPLSSVTNFIISLLLFFIIVIISFTTSSSTFPLSPLFSCNATAFKLHIFWVLHQLVTLVISLLIILSTSDSSHITVDHSLN</sequence>
<dbReference type="AlphaFoldDB" id="A0A9K3H1U3"/>
<dbReference type="Gramene" id="mRNA:HanXRQr2_Chr16g0766701">
    <property type="protein sequence ID" value="CDS:HanXRQr2_Chr16g0766701.1"/>
    <property type="gene ID" value="HanXRQr2_Chr16g0766701"/>
</dbReference>
<feature type="transmembrane region" description="Helical" evidence="1">
    <location>
        <begin position="47"/>
        <end position="67"/>
    </location>
</feature>
<feature type="transmembrane region" description="Helical" evidence="1">
    <location>
        <begin position="7"/>
        <end position="27"/>
    </location>
</feature>
<reference evidence="2" key="1">
    <citation type="journal article" date="2017" name="Nature">
        <title>The sunflower genome provides insights into oil metabolism, flowering and Asterid evolution.</title>
        <authorList>
            <person name="Badouin H."/>
            <person name="Gouzy J."/>
            <person name="Grassa C.J."/>
            <person name="Murat F."/>
            <person name="Staton S.E."/>
            <person name="Cottret L."/>
            <person name="Lelandais-Briere C."/>
            <person name="Owens G.L."/>
            <person name="Carrere S."/>
            <person name="Mayjonade B."/>
            <person name="Legrand L."/>
            <person name="Gill N."/>
            <person name="Kane N.C."/>
            <person name="Bowers J.E."/>
            <person name="Hubner S."/>
            <person name="Bellec A."/>
            <person name="Berard A."/>
            <person name="Berges H."/>
            <person name="Blanchet N."/>
            <person name="Boniface M.C."/>
            <person name="Brunel D."/>
            <person name="Catrice O."/>
            <person name="Chaidir N."/>
            <person name="Claudel C."/>
            <person name="Donnadieu C."/>
            <person name="Faraut T."/>
            <person name="Fievet G."/>
            <person name="Helmstetter N."/>
            <person name="King M."/>
            <person name="Knapp S.J."/>
            <person name="Lai Z."/>
            <person name="Le Paslier M.C."/>
            <person name="Lippi Y."/>
            <person name="Lorenzon L."/>
            <person name="Mandel J.R."/>
            <person name="Marage G."/>
            <person name="Marchand G."/>
            <person name="Marquand E."/>
            <person name="Bret-Mestries E."/>
            <person name="Morien E."/>
            <person name="Nambeesan S."/>
            <person name="Nguyen T."/>
            <person name="Pegot-Espagnet P."/>
            <person name="Pouilly N."/>
            <person name="Raftis F."/>
            <person name="Sallet E."/>
            <person name="Schiex T."/>
            <person name="Thomas J."/>
            <person name="Vandecasteele C."/>
            <person name="Vares D."/>
            <person name="Vear F."/>
            <person name="Vautrin S."/>
            <person name="Crespi M."/>
            <person name="Mangin B."/>
            <person name="Burke J.M."/>
            <person name="Salse J."/>
            <person name="Munos S."/>
            <person name="Vincourt P."/>
            <person name="Rieseberg L.H."/>
            <person name="Langlade N.B."/>
        </authorList>
    </citation>
    <scope>NUCLEOTIDE SEQUENCE</scope>
    <source>
        <tissue evidence="2">Leaves</tissue>
    </source>
</reference>
<proteinExistence type="predicted"/>
<gene>
    <name evidence="2" type="ORF">HanXRQr2_Chr16g0766701</name>
</gene>
<comment type="caution">
    <text evidence="2">The sequence shown here is derived from an EMBL/GenBank/DDBJ whole genome shotgun (WGS) entry which is preliminary data.</text>
</comment>
<dbReference type="EMBL" id="MNCJ02000331">
    <property type="protein sequence ID" value="KAF5761574.1"/>
    <property type="molecule type" value="Genomic_DNA"/>
</dbReference>
<organism evidence="2 3">
    <name type="scientific">Helianthus annuus</name>
    <name type="common">Common sunflower</name>
    <dbReference type="NCBI Taxonomy" id="4232"/>
    <lineage>
        <taxon>Eukaryota</taxon>
        <taxon>Viridiplantae</taxon>
        <taxon>Streptophyta</taxon>
        <taxon>Embryophyta</taxon>
        <taxon>Tracheophyta</taxon>
        <taxon>Spermatophyta</taxon>
        <taxon>Magnoliopsida</taxon>
        <taxon>eudicotyledons</taxon>
        <taxon>Gunneridae</taxon>
        <taxon>Pentapetalae</taxon>
        <taxon>asterids</taxon>
        <taxon>campanulids</taxon>
        <taxon>Asterales</taxon>
        <taxon>Asteraceae</taxon>
        <taxon>Asteroideae</taxon>
        <taxon>Heliantheae alliance</taxon>
        <taxon>Heliantheae</taxon>
        <taxon>Helianthus</taxon>
    </lineage>
</organism>
<keyword evidence="3" id="KW-1185">Reference proteome</keyword>
<evidence type="ECO:0000313" key="2">
    <source>
        <dbReference type="EMBL" id="KAF5761574.1"/>
    </source>
</evidence>